<feature type="region of interest" description="Disordered" evidence="1">
    <location>
        <begin position="125"/>
        <end position="168"/>
    </location>
</feature>
<reference evidence="3" key="1">
    <citation type="submission" date="2014-01" db="EMBL/GenBank/DDBJ databases">
        <title>The genome of the white-rot fungus Pycnoporus cinnabarinus: a basidiomycete model with a versatile arsenal for lignocellulosic biomass breakdown.</title>
        <authorList>
            <person name="Levasseur A."/>
            <person name="Lomascolo A."/>
            <person name="Ruiz-Duenas F.J."/>
            <person name="Uzan E."/>
            <person name="Piumi F."/>
            <person name="Kues U."/>
            <person name="Ram A.F.J."/>
            <person name="Murat C."/>
            <person name="Haon M."/>
            <person name="Benoit I."/>
            <person name="Arfi Y."/>
            <person name="Chevret D."/>
            <person name="Drula E."/>
            <person name="Kwon M.J."/>
            <person name="Gouret P."/>
            <person name="Lesage-Meessen L."/>
            <person name="Lombard V."/>
            <person name="Mariette J."/>
            <person name="Noirot C."/>
            <person name="Park J."/>
            <person name="Patyshakuliyeva A."/>
            <person name="Wieneger R.A.B."/>
            <person name="Wosten H.A.B."/>
            <person name="Martin F."/>
            <person name="Coutinho P.M."/>
            <person name="de Vries R."/>
            <person name="Martinez A.T."/>
            <person name="Klopp C."/>
            <person name="Pontarotti P."/>
            <person name="Henrissat B."/>
            <person name="Record E."/>
        </authorList>
    </citation>
    <scope>NUCLEOTIDE SEQUENCE [LARGE SCALE GENOMIC DNA]</scope>
    <source>
        <strain evidence="3">BRFM137</strain>
    </source>
</reference>
<organism evidence="3 4">
    <name type="scientific">Pycnoporus cinnabarinus</name>
    <name type="common">Cinnabar-red polypore</name>
    <name type="synonym">Trametes cinnabarina</name>
    <dbReference type="NCBI Taxonomy" id="5643"/>
    <lineage>
        <taxon>Eukaryota</taxon>
        <taxon>Fungi</taxon>
        <taxon>Dikarya</taxon>
        <taxon>Basidiomycota</taxon>
        <taxon>Agaricomycotina</taxon>
        <taxon>Agaricomycetes</taxon>
        <taxon>Polyporales</taxon>
        <taxon>Polyporaceae</taxon>
        <taxon>Trametes</taxon>
    </lineage>
</organism>
<dbReference type="HOGENOM" id="CLU_260258_0_0_1"/>
<dbReference type="PANTHER" id="PTHR33096">
    <property type="entry name" value="CXC2 DOMAIN-CONTAINING PROTEIN"/>
    <property type="match status" value="1"/>
</dbReference>
<dbReference type="Pfam" id="PF18758">
    <property type="entry name" value="KDZ"/>
    <property type="match status" value="1"/>
</dbReference>
<keyword evidence="4" id="KW-1185">Reference proteome</keyword>
<dbReference type="Proteomes" id="UP000029665">
    <property type="component" value="Unassembled WGS sequence"/>
</dbReference>
<feature type="compositionally biased region" description="Pro residues" evidence="1">
    <location>
        <begin position="48"/>
        <end position="60"/>
    </location>
</feature>
<feature type="compositionally biased region" description="Basic residues" evidence="1">
    <location>
        <begin position="130"/>
        <end position="147"/>
    </location>
</feature>
<dbReference type="Pfam" id="PF18803">
    <property type="entry name" value="CxC2"/>
    <property type="match status" value="1"/>
</dbReference>
<gene>
    <name evidence="3" type="ORF">BN946_scf184348.g1</name>
</gene>
<dbReference type="EMBL" id="CCBP010000158">
    <property type="protein sequence ID" value="CDO74326.1"/>
    <property type="molecule type" value="Genomic_DNA"/>
</dbReference>
<dbReference type="InterPro" id="IPR041457">
    <property type="entry name" value="CxC2_KDZ-assoc"/>
</dbReference>
<feature type="region of interest" description="Disordered" evidence="1">
    <location>
        <begin position="39"/>
        <end position="70"/>
    </location>
</feature>
<sequence length="1316" mass="146952">MSVRKTRGGRVFSPYNTISGDLDALSLVEDALRTSTQGLDAWELEPLTPLPSPTPTPPGSPHLAPLSPRNTVAPTTAAMLAPLVQGEAAPPTISPKVGELAAPTSGAYNSPEVREPGVPLAEGLATAAASHKKARARESKRARRAKKRLAEKDALEGKKTRSSLSKRASQVAQVKSSLQLSRLPIARRELKDEGYRVFEWDGSNWAIQRVAGFGSSMLSTYAPRIFHNMRERLQALYARHPSLQRNFANSIYPAVSFNFGPSTVCFPHTNAANDPVNWCHIFALGRFNPDAGGHLVLRDFRLAVRFPAGASHKDDGEPVHNAGAPLSPSPAELCVGTSAEAEQRNASLDAVPEPVEGVRGVQVVTKTRGKRYATSDEPLRSWLPFRDKYLDELLRLEGRGASGSTKTCLRCTADAATYRCRDCMGGELFCKACIVQRHAQLPLHRIQEWSGTYFKPRSLRELGMVVRPAHLDGKSCISLSTSVDVVVLHVNGVHTVRLEFCECSASKRRTQLLRLGWWPATPFEPKTAATMVLLRQFHLLNLQGKLPAYDFYRALELATDNIGLEHLPDRSSAFMLMVREWRHVVMAKRAGRGHDATGIGGFNPGELAVRCRACPEPGVNLPDGWELAKPADAREDIWLAPGAAHFIDHKPYAEFIAKYAATQEDMRTCSGFAALLNALTRKSKGLRSTGVVAVSCRHEMFRPNGMGDLQKGERYRNIDYVLASSLRGCTVKKIKDSFDIACEWSKGFFLRAKDLPEELRIGIPPEEWVFVVPKFHVAAHKEMCQANYSSNYTPEVGRWDGEQVERLWSQMNAAGPSTKEMTPGARWEALDDFCNFNNWRKTTQFGNDLLRLQLEAIPEAGKHLEDFEAFDGFLRAQRPSDVVQWEAMVREWEQDHQKPNPYVQPRASQAGSPSAFIVLGLEVKQAQAALSRQKDSATTTLQQVNWQKRASPLLHKIQRYLELQAIYMPRLSRPTATPSLSLETATLFPITLPSDLPPSDRAASCDLNLSTIEEDLRSANAFEALEDLRRSLRMRASYNLDKIKNVTGQVPNTRAREKQATVDEAVRDAKQRYREARSALERLRGPGEWEKMLRPLLDSDVIALNERALRREELAENERLRELGSTVEDRGVPLTGAVQVGEGRRTLSWIWYTGGAQMSPQDDADISLRDALRVEWAKARARAARWCEQVRLVEEEMRRVIQSTREAAKRWNLLRSRRQSQPVTTSSWDEHLDEGLRAYADEHCAMEASVADELEAKWQAVRVRAREFVESLSTSSWSQGALHMAGVTQEPTVVIELEVDMSDEEADQDDGDAYEF</sequence>
<dbReference type="OMA" id="PNTRARE"/>
<proteinExistence type="predicted"/>
<evidence type="ECO:0000256" key="1">
    <source>
        <dbReference type="SAM" id="MobiDB-lite"/>
    </source>
</evidence>
<evidence type="ECO:0000313" key="3">
    <source>
        <dbReference type="EMBL" id="CDO74326.1"/>
    </source>
</evidence>
<dbReference type="STRING" id="5643.A0A060SJJ7"/>
<accession>A0A060SJJ7</accession>
<name>A0A060SJJ7_PYCCI</name>
<evidence type="ECO:0000259" key="2">
    <source>
        <dbReference type="Pfam" id="PF18803"/>
    </source>
</evidence>
<evidence type="ECO:0000313" key="4">
    <source>
        <dbReference type="Proteomes" id="UP000029665"/>
    </source>
</evidence>
<protein>
    <recommendedName>
        <fullName evidence="2">CxC2-like cysteine cluster KDZ transposase-associated domain-containing protein</fullName>
    </recommendedName>
</protein>
<feature type="compositionally biased region" description="Basic and acidic residues" evidence="1">
    <location>
        <begin position="148"/>
        <end position="159"/>
    </location>
</feature>
<dbReference type="PANTHER" id="PTHR33096:SF1">
    <property type="entry name" value="CXC1-LIKE CYSTEINE CLUSTER ASSOCIATED WITH KDZ TRANSPOSASES DOMAIN-CONTAINING PROTEIN"/>
    <property type="match status" value="1"/>
</dbReference>
<dbReference type="CDD" id="cd19757">
    <property type="entry name" value="Bbox1"/>
    <property type="match status" value="1"/>
</dbReference>
<dbReference type="OrthoDB" id="3257768at2759"/>
<feature type="domain" description="CxC2-like cysteine cluster KDZ transposase-associated" evidence="2">
    <location>
        <begin position="459"/>
        <end position="563"/>
    </location>
</feature>
<comment type="caution">
    <text evidence="3">The sequence shown here is derived from an EMBL/GenBank/DDBJ whole genome shotgun (WGS) entry which is preliminary data.</text>
</comment>
<dbReference type="InterPro" id="IPR040521">
    <property type="entry name" value="KDZ"/>
</dbReference>